<protein>
    <recommendedName>
        <fullName evidence="1">General transcription factor IIH subunit 4</fullName>
    </recommendedName>
</protein>
<dbReference type="AlphaFoldDB" id="A0AA35RU92"/>
<dbReference type="Proteomes" id="UP001174909">
    <property type="component" value="Unassembled WGS sequence"/>
</dbReference>
<evidence type="ECO:0000313" key="4">
    <source>
        <dbReference type="Proteomes" id="UP001174909"/>
    </source>
</evidence>
<feature type="transmembrane region" description="Helical" evidence="2">
    <location>
        <begin position="20"/>
        <end position="39"/>
    </location>
</feature>
<keyword evidence="1" id="KW-0805">Transcription regulation</keyword>
<gene>
    <name evidence="3" type="ORF">GBAR_LOCUS10220</name>
</gene>
<keyword evidence="2" id="KW-0472">Membrane</keyword>
<keyword evidence="1" id="KW-0234">DNA repair</keyword>
<comment type="similarity">
    <text evidence="1">Belongs to the TFB2 family.</text>
</comment>
<comment type="function">
    <text evidence="1">Component of the general transcription and DNA repair factor IIH (TFIIH) core complex which is involved in general and transcription-coupled nucleotide excision repair (NER) of damaged DNA.</text>
</comment>
<sequence>MEEAKIVCKDLLSYLEDLPTSVLISLYGYSSACLAVFSYHREAITKLQRLHVYKTSPLPGGQQGVSLHEDFRRNLRILLCGGGTPWALVGHRGGEDKHARDIAFLNDYADKQWELK</sequence>
<reference evidence="3" key="1">
    <citation type="submission" date="2023-03" db="EMBL/GenBank/DDBJ databases">
        <authorList>
            <person name="Steffen K."/>
            <person name="Cardenas P."/>
        </authorList>
    </citation>
    <scope>NUCLEOTIDE SEQUENCE</scope>
</reference>
<keyword evidence="1" id="KW-0539">Nucleus</keyword>
<organism evidence="3 4">
    <name type="scientific">Geodia barretti</name>
    <name type="common">Barrett's horny sponge</name>
    <dbReference type="NCBI Taxonomy" id="519541"/>
    <lineage>
        <taxon>Eukaryota</taxon>
        <taxon>Metazoa</taxon>
        <taxon>Porifera</taxon>
        <taxon>Demospongiae</taxon>
        <taxon>Heteroscleromorpha</taxon>
        <taxon>Tetractinellida</taxon>
        <taxon>Astrophorina</taxon>
        <taxon>Geodiidae</taxon>
        <taxon>Geodia</taxon>
    </lineage>
</organism>
<dbReference type="Pfam" id="PF03849">
    <property type="entry name" value="Tfb2"/>
    <property type="match status" value="1"/>
</dbReference>
<keyword evidence="2" id="KW-0812">Transmembrane</keyword>
<keyword evidence="1" id="KW-0804">Transcription</keyword>
<dbReference type="GO" id="GO:0006289">
    <property type="term" value="P:nucleotide-excision repair"/>
    <property type="evidence" value="ECO:0007669"/>
    <property type="project" value="InterPro"/>
</dbReference>
<dbReference type="GO" id="GO:0000439">
    <property type="term" value="C:transcription factor TFIIH core complex"/>
    <property type="evidence" value="ECO:0007669"/>
    <property type="project" value="InterPro"/>
</dbReference>
<dbReference type="InterPro" id="IPR004598">
    <property type="entry name" value="TFIIH_p52/Tfb2"/>
</dbReference>
<keyword evidence="1" id="KW-0227">DNA damage</keyword>
<accession>A0AA35RU92</accession>
<dbReference type="GO" id="GO:0001671">
    <property type="term" value="F:ATPase activator activity"/>
    <property type="evidence" value="ECO:0007669"/>
    <property type="project" value="InterPro"/>
</dbReference>
<keyword evidence="2" id="KW-1133">Transmembrane helix</keyword>
<comment type="caution">
    <text evidence="3">The sequence shown here is derived from an EMBL/GenBank/DDBJ whole genome shotgun (WGS) entry which is preliminary data.</text>
</comment>
<evidence type="ECO:0000256" key="1">
    <source>
        <dbReference type="RuleBase" id="RU364024"/>
    </source>
</evidence>
<comment type="subcellular location">
    <subcellularLocation>
        <location evidence="1">Nucleus</location>
    </subcellularLocation>
</comment>
<evidence type="ECO:0000313" key="3">
    <source>
        <dbReference type="EMBL" id="CAI8016681.1"/>
    </source>
</evidence>
<evidence type="ECO:0000256" key="2">
    <source>
        <dbReference type="SAM" id="Phobius"/>
    </source>
</evidence>
<dbReference type="EMBL" id="CASHTH010001549">
    <property type="protein sequence ID" value="CAI8016681.1"/>
    <property type="molecule type" value="Genomic_DNA"/>
</dbReference>
<proteinExistence type="inferred from homology"/>
<name>A0AA35RU92_GEOBA</name>
<keyword evidence="4" id="KW-1185">Reference proteome</keyword>